<dbReference type="Proteomes" id="UP000515561">
    <property type="component" value="Chromosome"/>
</dbReference>
<keyword evidence="3" id="KW-0969">Cilium</keyword>
<gene>
    <name evidence="3" type="ORF">acsn021_27940</name>
</gene>
<accession>A0A6S6R7I6</accession>
<dbReference type="Pfam" id="PF07238">
    <property type="entry name" value="PilZ"/>
    <property type="match status" value="1"/>
</dbReference>
<reference evidence="3 4" key="1">
    <citation type="journal article" date="2016" name="Int. J. Syst. Evol. Microbiol.">
        <title>Descriptions of Anaerotaenia torta gen. nov., sp. nov. and Anaerocolumna cellulosilytica gen. nov., sp. nov. isolated from a methanogenic reactor of cattle waste.</title>
        <authorList>
            <person name="Uek A."/>
            <person name="Ohtaki Y."/>
            <person name="Kaku N."/>
            <person name="Ueki K."/>
        </authorList>
    </citation>
    <scope>NUCLEOTIDE SEQUENCE [LARGE SCALE GENOMIC DNA]</scope>
    <source>
        <strain evidence="3 4">SN021</strain>
    </source>
</reference>
<dbReference type="SUPFAM" id="SSF141371">
    <property type="entry name" value="PilZ domain-like"/>
    <property type="match status" value="1"/>
</dbReference>
<keyword evidence="3" id="KW-0282">Flagellum</keyword>
<dbReference type="AlphaFoldDB" id="A0A6S6R7I6"/>
<organism evidence="3 4">
    <name type="scientific">Anaerocolumna cellulosilytica</name>
    <dbReference type="NCBI Taxonomy" id="433286"/>
    <lineage>
        <taxon>Bacteria</taxon>
        <taxon>Bacillati</taxon>
        <taxon>Bacillota</taxon>
        <taxon>Clostridia</taxon>
        <taxon>Lachnospirales</taxon>
        <taxon>Lachnospiraceae</taxon>
        <taxon>Anaerocolumna</taxon>
    </lineage>
</organism>
<dbReference type="Pfam" id="PF12945">
    <property type="entry name" value="PilZNR"/>
    <property type="match status" value="1"/>
</dbReference>
<sequence>MMKDLIEIGDKLELKKIRVNSKEMEHEKIYKSQVLDFKEDETAVILMPMDKGRIIPLSIGDKYGLRFFTKKGLYQCRGVITNRLQVNNIFILTVQCISDLEKFQRRQFYRLECILDIEYYVVSDMEVSITTKLKDSNYKDEVGKQQLIKALEVCKREWETGTILDISGGGARFVSNRSYDYGDIIKLQINFSNEIELKNCVLDAVIITSEKMIHRQGFYENRIQFKELQKNEREAIIKYIFEEERRRRSKEKK</sequence>
<dbReference type="GO" id="GO:0035438">
    <property type="term" value="F:cyclic-di-GMP binding"/>
    <property type="evidence" value="ECO:0007669"/>
    <property type="project" value="InterPro"/>
</dbReference>
<dbReference type="InterPro" id="IPR009875">
    <property type="entry name" value="PilZ_domain"/>
</dbReference>
<dbReference type="KEGG" id="acel:acsn021_27940"/>
<evidence type="ECO:0000313" key="3">
    <source>
        <dbReference type="EMBL" id="BCJ95225.1"/>
    </source>
</evidence>
<dbReference type="EMBL" id="AP023367">
    <property type="protein sequence ID" value="BCJ95225.1"/>
    <property type="molecule type" value="Genomic_DNA"/>
</dbReference>
<feature type="domain" description="PilZ" evidence="1">
    <location>
        <begin position="150"/>
        <end position="242"/>
    </location>
</feature>
<keyword evidence="3" id="KW-0966">Cell projection</keyword>
<name>A0A6S6R7I6_9FIRM</name>
<protein>
    <submittedName>
        <fullName evidence="3">Flagellar protein</fullName>
    </submittedName>
</protein>
<feature type="domain" description="Type III secretion system flagellar brake protein YcgR PilZN" evidence="2">
    <location>
        <begin position="7"/>
        <end position="93"/>
    </location>
</feature>
<evidence type="ECO:0000259" key="2">
    <source>
        <dbReference type="Pfam" id="PF12945"/>
    </source>
</evidence>
<proteinExistence type="predicted"/>
<evidence type="ECO:0000313" key="4">
    <source>
        <dbReference type="Proteomes" id="UP000515561"/>
    </source>
</evidence>
<dbReference type="Gene3D" id="2.40.10.220">
    <property type="entry name" value="predicted glycosyltransferase like domains"/>
    <property type="match status" value="1"/>
</dbReference>
<keyword evidence="4" id="KW-1185">Reference proteome</keyword>
<dbReference type="InterPro" id="IPR009926">
    <property type="entry name" value="T3SS_YcgR_PilZN"/>
</dbReference>
<evidence type="ECO:0000259" key="1">
    <source>
        <dbReference type="Pfam" id="PF07238"/>
    </source>
</evidence>
<dbReference type="RefSeq" id="WP_184093881.1">
    <property type="nucleotide sequence ID" value="NZ_AP023367.1"/>
</dbReference>